<feature type="signal peptide" evidence="2">
    <location>
        <begin position="1"/>
        <end position="18"/>
    </location>
</feature>
<reference evidence="4" key="3">
    <citation type="journal article" date="2018" name="Mol. Plant Microbe Interact.">
        <title>Genome sequence resources for the wheat stripe rust pathogen (Puccinia striiformis f. sp. tritici) and the barley stripe rust pathogen (Puccinia striiformis f. sp. hordei).</title>
        <authorList>
            <person name="Xia C."/>
            <person name="Wang M."/>
            <person name="Yin C."/>
            <person name="Cornejo O.E."/>
            <person name="Hulbert S.H."/>
            <person name="Chen X."/>
        </authorList>
    </citation>
    <scope>NUCLEOTIDE SEQUENCE [LARGE SCALE GENOMIC DNA]</scope>
    <source>
        <strain evidence="4">93TX-2</strain>
    </source>
</reference>
<evidence type="ECO:0008006" key="5">
    <source>
        <dbReference type="Google" id="ProtNLM"/>
    </source>
</evidence>
<comment type="caution">
    <text evidence="3">The sequence shown here is derived from an EMBL/GenBank/DDBJ whole genome shotgun (WGS) entry which is preliminary data.</text>
</comment>
<dbReference type="VEuPathDB" id="FungiDB:PSTT_12380"/>
<dbReference type="Proteomes" id="UP000238274">
    <property type="component" value="Unassembled WGS sequence"/>
</dbReference>
<reference evidence="3 4" key="1">
    <citation type="submission" date="2017-12" db="EMBL/GenBank/DDBJ databases">
        <title>Gene loss provides genomic basis for host adaptation in cereal stripe rust fungi.</title>
        <authorList>
            <person name="Xia C."/>
        </authorList>
    </citation>
    <scope>NUCLEOTIDE SEQUENCE [LARGE SCALE GENOMIC DNA]</scope>
    <source>
        <strain evidence="3 4">93TX-2</strain>
    </source>
</reference>
<evidence type="ECO:0000313" key="3">
    <source>
        <dbReference type="EMBL" id="POV94720.1"/>
    </source>
</evidence>
<reference evidence="4" key="2">
    <citation type="journal article" date="2018" name="BMC Genomics">
        <title>Genomic insights into host adaptation between the wheat stripe rust pathogen (Puccinia striiformis f. sp. tritici) and the barley stripe rust pathogen (Puccinia striiformis f. sp. hordei).</title>
        <authorList>
            <person name="Xia C."/>
            <person name="Wang M."/>
            <person name="Yin C."/>
            <person name="Cornejo O.E."/>
            <person name="Hulbert S.H."/>
            <person name="Chen X."/>
        </authorList>
    </citation>
    <scope>NUCLEOTIDE SEQUENCE [LARGE SCALE GENOMIC DNA]</scope>
    <source>
        <strain evidence="4">93TX-2</strain>
    </source>
</reference>
<keyword evidence="1" id="KW-1133">Transmembrane helix</keyword>
<accession>A0A2S4UBS9</accession>
<keyword evidence="2" id="KW-0732">Signal</keyword>
<sequence length="89" mass="9967">MQFTTLFAALAVFTGALAGPLRSLPQEVYARAAVQAEQDGEWGWYGGVYGNGKVHEYPVDNSAGYRNGPWWPLFFLLIFAYFIILVTFL</sequence>
<name>A0A2S4UBS9_9BASI</name>
<evidence type="ECO:0000256" key="1">
    <source>
        <dbReference type="SAM" id="Phobius"/>
    </source>
</evidence>
<protein>
    <recommendedName>
        <fullName evidence="5">Secreted protein</fullName>
    </recommendedName>
</protein>
<evidence type="ECO:0000256" key="2">
    <source>
        <dbReference type="SAM" id="SignalP"/>
    </source>
</evidence>
<gene>
    <name evidence="3" type="ORF">PSHT_16056</name>
</gene>
<organism evidence="3 4">
    <name type="scientific">Puccinia striiformis</name>
    <dbReference type="NCBI Taxonomy" id="27350"/>
    <lineage>
        <taxon>Eukaryota</taxon>
        <taxon>Fungi</taxon>
        <taxon>Dikarya</taxon>
        <taxon>Basidiomycota</taxon>
        <taxon>Pucciniomycotina</taxon>
        <taxon>Pucciniomycetes</taxon>
        <taxon>Pucciniales</taxon>
        <taxon>Pucciniaceae</taxon>
        <taxon>Puccinia</taxon>
    </lineage>
</organism>
<feature type="chain" id="PRO_5015552901" description="Secreted protein" evidence="2">
    <location>
        <begin position="19"/>
        <end position="89"/>
    </location>
</feature>
<feature type="transmembrane region" description="Helical" evidence="1">
    <location>
        <begin position="70"/>
        <end position="88"/>
    </location>
</feature>
<evidence type="ECO:0000313" key="4">
    <source>
        <dbReference type="Proteomes" id="UP000238274"/>
    </source>
</evidence>
<proteinExistence type="predicted"/>
<dbReference type="EMBL" id="PKSM01000466">
    <property type="protein sequence ID" value="POV94720.1"/>
    <property type="molecule type" value="Genomic_DNA"/>
</dbReference>
<keyword evidence="1" id="KW-0472">Membrane</keyword>
<dbReference type="AlphaFoldDB" id="A0A2S4UBS9"/>
<dbReference type="VEuPathDB" id="FungiDB:PSHT_16056"/>
<keyword evidence="1" id="KW-0812">Transmembrane</keyword>
<keyword evidence="4" id="KW-1185">Reference proteome</keyword>